<dbReference type="InterPro" id="IPR015915">
    <property type="entry name" value="Kelch-typ_b-propeller"/>
</dbReference>
<evidence type="ECO:0000256" key="5">
    <source>
        <dbReference type="ARBA" id="ARBA00022833"/>
    </source>
</evidence>
<evidence type="ECO:0000256" key="4">
    <source>
        <dbReference type="ARBA" id="ARBA00022771"/>
    </source>
</evidence>
<evidence type="ECO:0000313" key="6">
    <source>
        <dbReference type="EMBL" id="CAB3994747.1"/>
    </source>
</evidence>
<organism evidence="6 7">
    <name type="scientific">Paramuricea clavata</name>
    <name type="common">Red gorgonian</name>
    <name type="synonym">Violescent sea-whip</name>
    <dbReference type="NCBI Taxonomy" id="317549"/>
    <lineage>
        <taxon>Eukaryota</taxon>
        <taxon>Metazoa</taxon>
        <taxon>Cnidaria</taxon>
        <taxon>Anthozoa</taxon>
        <taxon>Octocorallia</taxon>
        <taxon>Malacalcyonacea</taxon>
        <taxon>Plexauridae</taxon>
        <taxon>Paramuricea</taxon>
    </lineage>
</organism>
<dbReference type="SMART" id="SM00612">
    <property type="entry name" value="Kelch"/>
    <property type="match status" value="4"/>
</dbReference>
<evidence type="ECO:0000313" key="7">
    <source>
        <dbReference type="Proteomes" id="UP001152795"/>
    </source>
</evidence>
<dbReference type="InterPro" id="IPR001841">
    <property type="entry name" value="Znf_RING"/>
</dbReference>
<protein>
    <submittedName>
        <fullName evidence="6">E3 ubiquitin- ligase NRDP1</fullName>
    </submittedName>
</protein>
<keyword evidence="3" id="KW-0677">Repeat</keyword>
<dbReference type="Gene3D" id="3.30.40.10">
    <property type="entry name" value="Zinc/RING finger domain, C3HC4 (zinc finger)"/>
    <property type="match status" value="2"/>
</dbReference>
<keyword evidence="5" id="KW-0862">Zinc</keyword>
<dbReference type="PANTHER" id="PTHR46260:SF3">
    <property type="entry name" value="RING-TYPE DOMAIN-CONTAINING PROTEIN"/>
    <property type="match status" value="1"/>
</dbReference>
<dbReference type="PANTHER" id="PTHR46260">
    <property type="entry name" value="RING-TYPE DOMAIN-CONTAINING PROTEIN"/>
    <property type="match status" value="1"/>
</dbReference>
<name>A0A7D9DWZ0_PARCT</name>
<evidence type="ECO:0000256" key="1">
    <source>
        <dbReference type="ARBA" id="ARBA00022441"/>
    </source>
</evidence>
<dbReference type="GO" id="GO:0008270">
    <property type="term" value="F:zinc ion binding"/>
    <property type="evidence" value="ECO:0007669"/>
    <property type="project" value="UniProtKB-KW"/>
</dbReference>
<dbReference type="SUPFAM" id="SSF117281">
    <property type="entry name" value="Kelch motif"/>
    <property type="match status" value="2"/>
</dbReference>
<dbReference type="SUPFAM" id="SSF57850">
    <property type="entry name" value="RING/U-box"/>
    <property type="match status" value="1"/>
</dbReference>
<reference evidence="6" key="1">
    <citation type="submission" date="2020-04" db="EMBL/GenBank/DDBJ databases">
        <authorList>
            <person name="Alioto T."/>
            <person name="Alioto T."/>
            <person name="Gomez Garrido J."/>
        </authorList>
    </citation>
    <scope>NUCLEOTIDE SEQUENCE</scope>
    <source>
        <strain evidence="6">A484AB</strain>
    </source>
</reference>
<dbReference type="OrthoDB" id="1737200at2759"/>
<dbReference type="PROSITE" id="PS50145">
    <property type="entry name" value="ZF_TRAF"/>
    <property type="match status" value="1"/>
</dbReference>
<keyword evidence="6" id="KW-0436">Ligase</keyword>
<dbReference type="Pfam" id="PF00097">
    <property type="entry name" value="zf-C3HC4"/>
    <property type="match status" value="1"/>
</dbReference>
<keyword evidence="4" id="KW-0863">Zinc-finger</keyword>
<keyword evidence="7" id="KW-1185">Reference proteome</keyword>
<dbReference type="PROSITE" id="PS50089">
    <property type="entry name" value="ZF_RING_2"/>
    <property type="match status" value="1"/>
</dbReference>
<sequence length="544" mass="62189">MACSSTEEKYGYEDCRFEKDVDENFHCSICYNVLKEPRMCRNNEHVFCLACITQHLKVNSQTCPECNEHLSVDTLRRPRLVNNYLSKLKINCDYASRGCTEFTYVEDLENHVASCGFTPVVCSNENCDMKINKQDKVHHETVACVYRKANCHECEQVQEDVGRLKGRFVKLENNHDEIKRDQEEVKKEVKEVRKEVKDVKENLSKVNKDVNEVKVMMSQMLETLNMFEHLNKLPSPTVEMLNAPKEDILIAGGGERFGKTAKSTEIYSWEKGGWFEVSATNNEHIGASSFIYNDQQLFVVGGSEHKVIETMNINELPLKWMKFSAELPYGCDDHQTVVHQQSVIHIGGFNYHSRRRSNVISELQLTADCTMKELWQMAEPREGHGAELLGHDKVLILGGEKSTNCKDALESVLEFDSTKNECKKMPPLPQPLSRMGTVRWRDKVVVLGGRNERNEILSDVFMYDCKTGKTTPLPSLLEKRYQCCAVITGNTIVVMGGKNEKEEILNSVECFTMGDHSTWEYLPAMNKARHRAVAEVLPSTRKYV</sequence>
<dbReference type="InterPro" id="IPR051746">
    <property type="entry name" value="Kelch_domain_containing_8"/>
</dbReference>
<dbReference type="EMBL" id="CACRXK020002528">
    <property type="protein sequence ID" value="CAB3994747.1"/>
    <property type="molecule type" value="Genomic_DNA"/>
</dbReference>
<proteinExistence type="predicted"/>
<comment type="caution">
    <text evidence="6">The sequence shown here is derived from an EMBL/GenBank/DDBJ whole genome shotgun (WGS) entry which is preliminary data.</text>
</comment>
<keyword evidence="2" id="KW-0479">Metal-binding</keyword>
<evidence type="ECO:0000256" key="3">
    <source>
        <dbReference type="ARBA" id="ARBA00022737"/>
    </source>
</evidence>
<accession>A0A7D9DWZ0</accession>
<dbReference type="InterPro" id="IPR006652">
    <property type="entry name" value="Kelch_1"/>
</dbReference>
<dbReference type="SUPFAM" id="SSF49599">
    <property type="entry name" value="TRAF domain-like"/>
    <property type="match status" value="1"/>
</dbReference>
<keyword evidence="1" id="KW-0880">Kelch repeat</keyword>
<dbReference type="AlphaFoldDB" id="A0A7D9DWZ0"/>
<dbReference type="Gene3D" id="2.120.10.80">
    <property type="entry name" value="Kelch-type beta propeller"/>
    <property type="match status" value="2"/>
</dbReference>
<dbReference type="Pfam" id="PF24681">
    <property type="entry name" value="Kelch_KLHDC2_KLHL20_DRC7"/>
    <property type="match status" value="1"/>
</dbReference>
<evidence type="ECO:0000256" key="2">
    <source>
        <dbReference type="ARBA" id="ARBA00022723"/>
    </source>
</evidence>
<dbReference type="InterPro" id="IPR018957">
    <property type="entry name" value="Znf_C3HC4_RING-type"/>
</dbReference>
<dbReference type="Proteomes" id="UP001152795">
    <property type="component" value="Unassembled WGS sequence"/>
</dbReference>
<dbReference type="InterPro" id="IPR013083">
    <property type="entry name" value="Znf_RING/FYVE/PHD"/>
</dbReference>
<dbReference type="GO" id="GO:0016874">
    <property type="term" value="F:ligase activity"/>
    <property type="evidence" value="ECO:0007669"/>
    <property type="project" value="UniProtKB-KW"/>
</dbReference>
<dbReference type="InterPro" id="IPR001293">
    <property type="entry name" value="Znf_TRAF"/>
</dbReference>
<gene>
    <name evidence="6" type="ORF">PACLA_8A002585</name>
</gene>